<name>A0AAV7PA94_PLEWA</name>
<evidence type="ECO:0000313" key="2">
    <source>
        <dbReference type="EMBL" id="KAJ1125241.1"/>
    </source>
</evidence>
<feature type="region of interest" description="Disordered" evidence="1">
    <location>
        <begin position="36"/>
        <end position="59"/>
    </location>
</feature>
<proteinExistence type="predicted"/>
<sequence>MARLLGSGFSERAQLRRWGRRRGVLLPACSVHNVPLPLNHPTQGLGHRRPDRSGRPGCQVEAARETALGHAAAYGSGLHP</sequence>
<evidence type="ECO:0000313" key="3">
    <source>
        <dbReference type="Proteomes" id="UP001066276"/>
    </source>
</evidence>
<evidence type="ECO:0000256" key="1">
    <source>
        <dbReference type="SAM" id="MobiDB-lite"/>
    </source>
</evidence>
<comment type="caution">
    <text evidence="2">The sequence shown here is derived from an EMBL/GenBank/DDBJ whole genome shotgun (WGS) entry which is preliminary data.</text>
</comment>
<organism evidence="2 3">
    <name type="scientific">Pleurodeles waltl</name>
    <name type="common">Iberian ribbed newt</name>
    <dbReference type="NCBI Taxonomy" id="8319"/>
    <lineage>
        <taxon>Eukaryota</taxon>
        <taxon>Metazoa</taxon>
        <taxon>Chordata</taxon>
        <taxon>Craniata</taxon>
        <taxon>Vertebrata</taxon>
        <taxon>Euteleostomi</taxon>
        <taxon>Amphibia</taxon>
        <taxon>Batrachia</taxon>
        <taxon>Caudata</taxon>
        <taxon>Salamandroidea</taxon>
        <taxon>Salamandridae</taxon>
        <taxon>Pleurodelinae</taxon>
        <taxon>Pleurodeles</taxon>
    </lineage>
</organism>
<dbReference type="EMBL" id="JANPWB010000011">
    <property type="protein sequence ID" value="KAJ1125241.1"/>
    <property type="molecule type" value="Genomic_DNA"/>
</dbReference>
<gene>
    <name evidence="2" type="ORF">NDU88_003675</name>
</gene>
<reference evidence="2" key="1">
    <citation type="journal article" date="2022" name="bioRxiv">
        <title>Sequencing and chromosome-scale assembly of the giantPleurodeles waltlgenome.</title>
        <authorList>
            <person name="Brown T."/>
            <person name="Elewa A."/>
            <person name="Iarovenko S."/>
            <person name="Subramanian E."/>
            <person name="Araus A.J."/>
            <person name="Petzold A."/>
            <person name="Susuki M."/>
            <person name="Suzuki K.-i.T."/>
            <person name="Hayashi T."/>
            <person name="Toyoda A."/>
            <person name="Oliveira C."/>
            <person name="Osipova E."/>
            <person name="Leigh N.D."/>
            <person name="Simon A."/>
            <person name="Yun M.H."/>
        </authorList>
    </citation>
    <scope>NUCLEOTIDE SEQUENCE</scope>
    <source>
        <strain evidence="2">20211129_DDA</strain>
        <tissue evidence="2">Liver</tissue>
    </source>
</reference>
<dbReference type="Proteomes" id="UP001066276">
    <property type="component" value="Chromosome 7"/>
</dbReference>
<accession>A0AAV7PA94</accession>
<dbReference type="AlphaFoldDB" id="A0AAV7PA94"/>
<protein>
    <submittedName>
        <fullName evidence="2">Uncharacterized protein</fullName>
    </submittedName>
</protein>
<keyword evidence="3" id="KW-1185">Reference proteome</keyword>